<dbReference type="Pfam" id="PF00163">
    <property type="entry name" value="Ribosomal_S4"/>
    <property type="match status" value="1"/>
</dbReference>
<comment type="caution">
    <text evidence="11">The sequence shown here is derived from an EMBL/GenBank/DDBJ whole genome shotgun (WGS) entry which is preliminary data.</text>
</comment>
<reference evidence="11 12" key="1">
    <citation type="submission" date="2020-05" db="EMBL/GenBank/DDBJ databases">
        <title>Horizontal transmission and recombination maintain forever young bacterial symbiont genomes.</title>
        <authorList>
            <person name="Russell S.L."/>
            <person name="Pepper-Tunick E."/>
            <person name="Svedberg J."/>
            <person name="Byrne A."/>
            <person name="Ruelas Castillo J."/>
            <person name="Vollmers C."/>
            <person name="Beinart R.A."/>
            <person name="Corbett-Detig R."/>
        </authorList>
    </citation>
    <scope>NUCLEOTIDE SEQUENCE [LARGE SCALE GENOMIC DNA]</scope>
    <source>
        <strain evidence="11">Monterey_2004</strain>
    </source>
</reference>
<dbReference type="SMART" id="SM00363">
    <property type="entry name" value="S4"/>
    <property type="match status" value="1"/>
</dbReference>
<dbReference type="FunFam" id="3.10.290.10:FF:000001">
    <property type="entry name" value="30S ribosomal protein S4"/>
    <property type="match status" value="1"/>
</dbReference>
<keyword evidence="3 7" id="KW-0694">RNA-binding</keyword>
<dbReference type="GO" id="GO:0015935">
    <property type="term" value="C:small ribosomal subunit"/>
    <property type="evidence" value="ECO:0007669"/>
    <property type="project" value="InterPro"/>
</dbReference>
<dbReference type="PANTHER" id="PTHR11831:SF4">
    <property type="entry name" value="SMALL RIBOSOMAL SUBUNIT PROTEIN US4M"/>
    <property type="match status" value="1"/>
</dbReference>
<evidence type="ECO:0000256" key="7">
    <source>
        <dbReference type="HAMAP-Rule" id="MF_01306"/>
    </source>
</evidence>
<comment type="subunit">
    <text evidence="7">Part of the 30S ribosomal subunit. Contacts protein S5. The interaction surface between S4 and S5 is involved in control of translational fidelity.</text>
</comment>
<dbReference type="PROSITE" id="PS50889">
    <property type="entry name" value="S4"/>
    <property type="match status" value="1"/>
</dbReference>
<dbReference type="CDD" id="cd00165">
    <property type="entry name" value="S4"/>
    <property type="match status" value="1"/>
</dbReference>
<dbReference type="HAMAP" id="MF_01306_B">
    <property type="entry name" value="Ribosomal_uS4_B"/>
    <property type="match status" value="1"/>
</dbReference>
<comment type="function">
    <text evidence="7">With S5 and S12 plays an important role in translational accuracy.</text>
</comment>
<evidence type="ECO:0000256" key="2">
    <source>
        <dbReference type="ARBA" id="ARBA00022730"/>
    </source>
</evidence>
<dbReference type="GO" id="GO:0042274">
    <property type="term" value="P:ribosomal small subunit biogenesis"/>
    <property type="evidence" value="ECO:0007669"/>
    <property type="project" value="TreeGrafter"/>
</dbReference>
<evidence type="ECO:0000256" key="1">
    <source>
        <dbReference type="ARBA" id="ARBA00007465"/>
    </source>
</evidence>
<sequence length="208" mass="23707">MARYTGPTCKLARREGADLFLKSGIRSLDSKCKITQLPGMHGASARRQKGTEYGLQLREKQKIRRIYGILEKQFHLYYKKASQKKGSTGENLLSLLECRLDNVVYRMGFASTRAEARQLVSHKSIMVNGLVVNIPSYQVSVNDKISIREKAKKQSRIQLALELARQSTQPQWLDVDNKTLKGVFKNVPSRDELPSDIQEHLIVELYSK</sequence>
<evidence type="ECO:0000256" key="3">
    <source>
        <dbReference type="ARBA" id="ARBA00022884"/>
    </source>
</evidence>
<keyword evidence="5 7" id="KW-0687">Ribonucleoprotein</keyword>
<evidence type="ECO:0000256" key="5">
    <source>
        <dbReference type="ARBA" id="ARBA00023274"/>
    </source>
</evidence>
<organism evidence="11 12">
    <name type="scientific">Candidatus Vesicomyosocius endoextente</name>
    <dbReference type="NCBI Taxonomy" id="2738853"/>
    <lineage>
        <taxon>Bacteria</taxon>
        <taxon>Pseudomonadati</taxon>
        <taxon>Pseudomonadota</taxon>
        <taxon>Gammaproteobacteria</taxon>
        <taxon>Candidatus Pseudothioglobaceae</taxon>
        <taxon>Candidatus Vesicomyidisocius</taxon>
    </lineage>
</organism>
<proteinExistence type="inferred from homology"/>
<comment type="function">
    <text evidence="7">One of the primary rRNA binding proteins, it binds directly to 16S rRNA where it nucleates assembly of the body of the 30S subunit.</text>
</comment>
<dbReference type="InterPro" id="IPR018079">
    <property type="entry name" value="Ribosomal_uS4_CS"/>
</dbReference>
<name>A0A853G6I3_9GAMM</name>
<dbReference type="InterPro" id="IPR001912">
    <property type="entry name" value="Ribosomal_uS4_N"/>
</dbReference>
<dbReference type="Gene3D" id="1.10.1050.10">
    <property type="entry name" value="Ribosomal Protein S4 Delta 41, Chain A, domain 1"/>
    <property type="match status" value="1"/>
</dbReference>
<keyword evidence="4 7" id="KW-0689">Ribosomal protein</keyword>
<evidence type="ECO:0000256" key="6">
    <source>
        <dbReference type="ARBA" id="ARBA00035254"/>
    </source>
</evidence>
<evidence type="ECO:0000313" key="12">
    <source>
        <dbReference type="Proteomes" id="UP000525329"/>
    </source>
</evidence>
<evidence type="ECO:0000256" key="8">
    <source>
        <dbReference type="RuleBase" id="RU003699"/>
    </source>
</evidence>
<dbReference type="InterPro" id="IPR036986">
    <property type="entry name" value="S4_RNA-bd_sf"/>
</dbReference>
<dbReference type="InterPro" id="IPR022801">
    <property type="entry name" value="Ribosomal_uS4"/>
</dbReference>
<evidence type="ECO:0000313" key="11">
    <source>
        <dbReference type="EMBL" id="NYT52493.1"/>
    </source>
</evidence>
<keyword evidence="2 7" id="KW-0699">rRNA-binding</keyword>
<dbReference type="GO" id="GO:0003735">
    <property type="term" value="F:structural constituent of ribosome"/>
    <property type="evidence" value="ECO:0007669"/>
    <property type="project" value="InterPro"/>
</dbReference>
<dbReference type="GO" id="GO:0006412">
    <property type="term" value="P:translation"/>
    <property type="evidence" value="ECO:0007669"/>
    <property type="project" value="UniProtKB-UniRule"/>
</dbReference>
<dbReference type="NCBIfam" id="NF003717">
    <property type="entry name" value="PRK05327.1"/>
    <property type="match status" value="1"/>
</dbReference>
<gene>
    <name evidence="7 11" type="primary">rpsD</name>
    <name evidence="11" type="ORF">H0A74_02825</name>
</gene>
<evidence type="ECO:0000259" key="10">
    <source>
        <dbReference type="SMART" id="SM01390"/>
    </source>
</evidence>
<accession>A0A853G6I3</accession>
<dbReference type="Gene3D" id="3.10.290.10">
    <property type="entry name" value="RNA-binding S4 domain"/>
    <property type="match status" value="1"/>
</dbReference>
<dbReference type="PANTHER" id="PTHR11831">
    <property type="entry name" value="30S 40S RIBOSOMAL PROTEIN"/>
    <property type="match status" value="1"/>
</dbReference>
<dbReference type="SMART" id="SM01390">
    <property type="entry name" value="Ribosomal_S4"/>
    <property type="match status" value="1"/>
</dbReference>
<dbReference type="AlphaFoldDB" id="A0A853G6I3"/>
<dbReference type="SUPFAM" id="SSF55174">
    <property type="entry name" value="Alpha-L RNA-binding motif"/>
    <property type="match status" value="1"/>
</dbReference>
<dbReference type="PROSITE" id="PS00632">
    <property type="entry name" value="RIBOSOMAL_S4"/>
    <property type="match status" value="1"/>
</dbReference>
<protein>
    <recommendedName>
        <fullName evidence="6 7">Small ribosomal subunit protein uS4</fullName>
    </recommendedName>
</protein>
<dbReference type="FunFam" id="1.10.1050.10:FF:000001">
    <property type="entry name" value="30S ribosomal protein S4"/>
    <property type="match status" value="1"/>
</dbReference>
<dbReference type="Proteomes" id="UP000525329">
    <property type="component" value="Unassembled WGS sequence"/>
</dbReference>
<dbReference type="InterPro" id="IPR005709">
    <property type="entry name" value="Ribosomal_uS4_bac-type"/>
</dbReference>
<dbReference type="GO" id="GO:0019843">
    <property type="term" value="F:rRNA binding"/>
    <property type="evidence" value="ECO:0007669"/>
    <property type="project" value="UniProtKB-UniRule"/>
</dbReference>
<comment type="similarity">
    <text evidence="1 7 8">Belongs to the universal ribosomal protein uS4 family.</text>
</comment>
<evidence type="ECO:0000259" key="9">
    <source>
        <dbReference type="SMART" id="SM00363"/>
    </source>
</evidence>
<feature type="domain" description="RNA-binding S4" evidence="9">
    <location>
        <begin position="98"/>
        <end position="162"/>
    </location>
</feature>
<feature type="domain" description="Small ribosomal subunit protein uS4 N-terminal" evidence="10">
    <location>
        <begin position="3"/>
        <end position="97"/>
    </location>
</feature>
<dbReference type="Pfam" id="PF01479">
    <property type="entry name" value="S4"/>
    <property type="match status" value="1"/>
</dbReference>
<dbReference type="EMBL" id="JACCHU010000001">
    <property type="protein sequence ID" value="NYT52493.1"/>
    <property type="molecule type" value="Genomic_DNA"/>
</dbReference>
<dbReference type="NCBIfam" id="TIGR01017">
    <property type="entry name" value="rpsD_bact"/>
    <property type="match status" value="1"/>
</dbReference>
<dbReference type="InterPro" id="IPR002942">
    <property type="entry name" value="S4_RNA-bd"/>
</dbReference>
<evidence type="ECO:0000256" key="4">
    <source>
        <dbReference type="ARBA" id="ARBA00022980"/>
    </source>
</evidence>